<feature type="transmembrane region" description="Helical" evidence="1">
    <location>
        <begin position="40"/>
        <end position="58"/>
    </location>
</feature>
<keyword evidence="1" id="KW-0472">Membrane</keyword>
<dbReference type="EMBL" id="SUNJ01006937">
    <property type="protein sequence ID" value="TPP62360.1"/>
    <property type="molecule type" value="Genomic_DNA"/>
</dbReference>
<name>A0A504YXS5_FASGI</name>
<dbReference type="AlphaFoldDB" id="A0A504YXS5"/>
<evidence type="ECO:0000313" key="3">
    <source>
        <dbReference type="Proteomes" id="UP000316759"/>
    </source>
</evidence>
<proteinExistence type="predicted"/>
<protein>
    <submittedName>
        <fullName evidence="2">Uncharacterized protein</fullName>
    </submittedName>
</protein>
<evidence type="ECO:0000256" key="1">
    <source>
        <dbReference type="SAM" id="Phobius"/>
    </source>
</evidence>
<accession>A0A504YXS5</accession>
<gene>
    <name evidence="2" type="ORF">FGIG_11182</name>
</gene>
<sequence length="97" mass="11528">MSNVSPNHTFHHSSVNHVECNHSTRSFSHSDTELDRVTTVYLRLLLFICISVLIFVLSQPWTESYVVRWVFGEELNYCNYTYVPATHHYRRPFKTYT</sequence>
<organism evidence="2 3">
    <name type="scientific">Fasciola gigantica</name>
    <name type="common">Giant liver fluke</name>
    <dbReference type="NCBI Taxonomy" id="46835"/>
    <lineage>
        <taxon>Eukaryota</taxon>
        <taxon>Metazoa</taxon>
        <taxon>Spiralia</taxon>
        <taxon>Lophotrochozoa</taxon>
        <taxon>Platyhelminthes</taxon>
        <taxon>Trematoda</taxon>
        <taxon>Digenea</taxon>
        <taxon>Plagiorchiida</taxon>
        <taxon>Echinostomata</taxon>
        <taxon>Echinostomatoidea</taxon>
        <taxon>Fasciolidae</taxon>
        <taxon>Fasciola</taxon>
    </lineage>
</organism>
<keyword evidence="1" id="KW-0812">Transmembrane</keyword>
<keyword evidence="3" id="KW-1185">Reference proteome</keyword>
<evidence type="ECO:0000313" key="2">
    <source>
        <dbReference type="EMBL" id="TPP62360.1"/>
    </source>
</evidence>
<keyword evidence="1" id="KW-1133">Transmembrane helix</keyword>
<reference evidence="2 3" key="1">
    <citation type="submission" date="2019-04" db="EMBL/GenBank/DDBJ databases">
        <title>Annotation for the trematode Fasciola gigantica.</title>
        <authorList>
            <person name="Choi Y.-J."/>
        </authorList>
    </citation>
    <scope>NUCLEOTIDE SEQUENCE [LARGE SCALE GENOMIC DNA]</scope>
    <source>
        <strain evidence="2">Uganda_cow_1</strain>
    </source>
</reference>
<dbReference type="Proteomes" id="UP000316759">
    <property type="component" value="Unassembled WGS sequence"/>
</dbReference>
<comment type="caution">
    <text evidence="2">The sequence shown here is derived from an EMBL/GenBank/DDBJ whole genome shotgun (WGS) entry which is preliminary data.</text>
</comment>
<dbReference type="OrthoDB" id="6224496at2759"/>